<proteinExistence type="predicted"/>
<dbReference type="InterPro" id="IPR006827">
    <property type="entry name" value="Lant_deHydtase_N"/>
</dbReference>
<dbReference type="EMBL" id="QKRB01000060">
    <property type="protein sequence ID" value="PZD93080.1"/>
    <property type="molecule type" value="Genomic_DNA"/>
</dbReference>
<dbReference type="OrthoDB" id="2442555at2"/>
<protein>
    <recommendedName>
        <fullName evidence="1">Lantibiotic dehydratase N-terminal domain-containing protein</fullName>
    </recommendedName>
</protein>
<evidence type="ECO:0000259" key="1">
    <source>
        <dbReference type="Pfam" id="PF04738"/>
    </source>
</evidence>
<dbReference type="AlphaFoldDB" id="A0A2W1L4H1"/>
<sequence length="882" mass="104591">MRVGVLFMRTLRSPMILIRQTALPASYSYRLGNISYYQGVQELGRAMETVENEKSLVTKLIIEQVKYAESDEDRKLMINLKRDIHNLRRRLVHVIESHHEVWCKYELDKALRQFLRTYCLSVEKEEVLKQQYEDMIITDRTILQDSVYERPDLFDALKFIHPTIMDKLRGYLRTPIQEHTAKLRKLDSTLAKVLTRASHKTSPFSTLTYVGVGYWHEGKQDYEVYDHDNRFTVTRFNQAYILRLFDRLRNMREFKQVMKYRLADTLVLLNEKFYWTVLIDQPEIRKKIYRTTDSLVTVNASALLKSFYETFEDRNEFSMEDFFRFFQDMSYPDDKLESLFDNLYERQFIVTKTHIRQQSECIVEECIATIELLDIQEHNPLINEVLSGLRKIKDHLVMIDRVRGKDQYESYRQIEQLFIELCDNLQLKHMDSKQLLYQDGMTRDRIELSTDRWALILRSLEKFQQFAKMFDISFQLQMIVAQAFHNHFGERRVKVSMQGDEILDVVLQEIISHRDIWQLQLRKHDTSYGIHEVDTLNVLKNKFLDSITKTEIFSQTEIHLDEDTIQDYIDQFPQILRKHEQSNSFFIQKADAHPEQVVLNQFYTGYLVFYLRFISNLPDTLTHPEVEAYIQNAIKKRNMTDIYLSYGFNANIRPPITDRTIQLPNNRNVDETSFQTTHSWEQLEFQYNPLTKKIELFVENERIHVTFLGTLMTRLIPSVAASLHLLSFNAIFTKDIGYAVLEHCIGNDEPFVVKRVPRIVFNRNLILSRERWLIQTEHLREIVKLEGYEMNKCLIQFLLQYGIPLHAFVFPYLSGNDEAAQNDVNAEKPQYVNFSSPILVDLFIRLVKGHPYIVIEEVLPDQSDRSSGHVQEYVFEMTALQA</sequence>
<gene>
    <name evidence="2" type="ORF">DNH61_25205</name>
</gene>
<dbReference type="Pfam" id="PF04738">
    <property type="entry name" value="Lant_dehydr_N"/>
    <property type="match status" value="1"/>
</dbReference>
<feature type="domain" description="Lantibiotic dehydratase N-terminal" evidence="1">
    <location>
        <begin position="150"/>
        <end position="450"/>
    </location>
</feature>
<evidence type="ECO:0000313" key="3">
    <source>
        <dbReference type="Proteomes" id="UP000249522"/>
    </source>
</evidence>
<dbReference type="Proteomes" id="UP000249522">
    <property type="component" value="Unassembled WGS sequence"/>
</dbReference>
<name>A0A2W1L4H1_9BACL</name>
<accession>A0A2W1L4H1</accession>
<organism evidence="2 3">
    <name type="scientific">Paenibacillus sambharensis</name>
    <dbReference type="NCBI Taxonomy" id="1803190"/>
    <lineage>
        <taxon>Bacteria</taxon>
        <taxon>Bacillati</taxon>
        <taxon>Bacillota</taxon>
        <taxon>Bacilli</taxon>
        <taxon>Bacillales</taxon>
        <taxon>Paenibacillaceae</taxon>
        <taxon>Paenibacillus</taxon>
    </lineage>
</organism>
<comment type="caution">
    <text evidence="2">The sequence shown here is derived from an EMBL/GenBank/DDBJ whole genome shotgun (WGS) entry which is preliminary data.</text>
</comment>
<keyword evidence="3" id="KW-1185">Reference proteome</keyword>
<evidence type="ECO:0000313" key="2">
    <source>
        <dbReference type="EMBL" id="PZD93080.1"/>
    </source>
</evidence>
<reference evidence="2 3" key="1">
    <citation type="submission" date="2018-06" db="EMBL/GenBank/DDBJ databases">
        <title>Paenibacillus imtechensis sp. nov.</title>
        <authorList>
            <person name="Pinnaka A.K."/>
            <person name="Singh H."/>
            <person name="Kaur M."/>
        </authorList>
    </citation>
    <scope>NUCLEOTIDE SEQUENCE [LARGE SCALE GENOMIC DNA]</scope>
    <source>
        <strain evidence="2 3">SMB1</strain>
    </source>
</reference>